<dbReference type="EMBL" id="CP024899">
    <property type="protein sequence ID" value="ATX65073.1"/>
    <property type="molecule type" value="Genomic_DNA"/>
</dbReference>
<protein>
    <submittedName>
        <fullName evidence="1">Uncharacterized protein</fullName>
    </submittedName>
</protein>
<organism evidence="1 2">
    <name type="scientific">Roseinatronobacter bogoriensis subsp. barguzinensis</name>
    <dbReference type="NCBI Taxonomy" id="441209"/>
    <lineage>
        <taxon>Bacteria</taxon>
        <taxon>Pseudomonadati</taxon>
        <taxon>Pseudomonadota</taxon>
        <taxon>Alphaproteobacteria</taxon>
        <taxon>Rhodobacterales</taxon>
        <taxon>Paracoccaceae</taxon>
        <taxon>Roseinatronobacter</taxon>
    </lineage>
</organism>
<dbReference type="STRING" id="441209.GCA_001870665_03507"/>
<gene>
    <name evidence="1" type="ORF">BG454_03870</name>
</gene>
<evidence type="ECO:0000313" key="1">
    <source>
        <dbReference type="EMBL" id="ATX65073.1"/>
    </source>
</evidence>
<dbReference type="AlphaFoldDB" id="A0A2K8KAZ4"/>
<accession>A0A2K8KAZ4</accession>
<dbReference type="OrthoDB" id="7845594at2"/>
<dbReference type="KEGG" id="rbg:BG454_03870"/>
<evidence type="ECO:0000313" key="2">
    <source>
        <dbReference type="Proteomes" id="UP000228948"/>
    </source>
</evidence>
<sequence>MRTYNNLNWKQLTHNAWSNELAHAHYDVTGTLKFNNGRRVGKSTASKLLTAYWHRMDKLFFGADAKKRIGVERWVFAEYGELGDNLHFHFKAKSPIEPVFFCAIANLLWSNLDNLTASAKYNEITPTIDAVKSARYVTKGTKHFYFDEIGFKASHRNNTNIDVENYQNIQQAKRIQNRFSFPKIIEAMDSVIQQAANAERNMKIRQTKAVASGAQ</sequence>
<dbReference type="Proteomes" id="UP000228948">
    <property type="component" value="Chromosome"/>
</dbReference>
<keyword evidence="2" id="KW-1185">Reference proteome</keyword>
<name>A0A2K8KAZ4_9RHOB</name>
<reference evidence="1 2" key="1">
    <citation type="submission" date="2017-11" db="EMBL/GenBank/DDBJ databases">
        <title>Revised Sequence and Annotation of the Rhodobaca barguzinensis strain alga05 Genome.</title>
        <authorList>
            <person name="Kopejtka K."/>
            <person name="Tomasch J.M."/>
            <person name="Bunk B."/>
            <person name="Koblizek M."/>
        </authorList>
    </citation>
    <scope>NUCLEOTIDE SEQUENCE [LARGE SCALE GENOMIC DNA]</scope>
    <source>
        <strain evidence="2">alga05</strain>
    </source>
</reference>
<proteinExistence type="predicted"/>